<dbReference type="PANTHER" id="PTHR46566">
    <property type="entry name" value="1-PHOSPHOFRUCTOKINASE-RELATED"/>
    <property type="match status" value="1"/>
</dbReference>
<evidence type="ECO:0000313" key="10">
    <source>
        <dbReference type="Proteomes" id="UP000033457"/>
    </source>
</evidence>
<dbReference type="GO" id="GO:0008662">
    <property type="term" value="F:1-phosphofructokinase activity"/>
    <property type="evidence" value="ECO:0007669"/>
    <property type="project" value="UniProtKB-EC"/>
</dbReference>
<dbReference type="EMBL" id="LR134377">
    <property type="protein sequence ID" value="VEH08673.1"/>
    <property type="molecule type" value="Genomic_DNA"/>
</dbReference>
<dbReference type="STRING" id="35755.UL82_06150"/>
<protein>
    <submittedName>
        <fullName evidence="8">1-phosphofructokinase</fullName>
        <ecNumber evidence="8 9">2.7.1.56</ecNumber>
    </submittedName>
    <submittedName>
        <fullName evidence="9">Fructose-1-phosphate kinase</fullName>
        <ecNumber evidence="9">2.7.1.11</ecNumber>
    </submittedName>
</protein>
<dbReference type="OrthoDB" id="9801219at2"/>
<evidence type="ECO:0000256" key="3">
    <source>
        <dbReference type="ARBA" id="ARBA00022741"/>
    </source>
</evidence>
<dbReference type="PIRSF" id="PIRSF000535">
    <property type="entry name" value="1PFK/6PFK/LacC"/>
    <property type="match status" value="1"/>
</dbReference>
<keyword evidence="10" id="KW-1185">Reference proteome</keyword>
<sequence>MIVTLTPNPSIDATFNLGTTLERGQVHRLTGSQRVAGGKGINVSGAVLAAAKKTIALFPAAADDPFITLVKNQELPCATVSVTEPVRVNTAITETDGTTTKLNGQGATLTEQQQRAVEKLLIDHCAHAEWAVLAGSLPPGVPQDWYAQLTQLLYKNYPNIKVAIDTSDAPLIALSQQLESTAPSILKPNGMELGQLVGVNGLELEAQAEKGNYLPVIEAARKMVVRGVEHVLVTLGSAGAVLVTTNNAWVATPPPAKILSTVGAGDCTLAGFIMAHTDGKPLDECLRQGVAYGTAAASLPGTTIPTPDQVNIAETTIRTLV</sequence>
<organism evidence="8 10">
    <name type="scientific">Corynebacterium kutscheri</name>
    <dbReference type="NCBI Taxonomy" id="35755"/>
    <lineage>
        <taxon>Bacteria</taxon>
        <taxon>Bacillati</taxon>
        <taxon>Actinomycetota</taxon>
        <taxon>Actinomycetes</taxon>
        <taxon>Mycobacteriales</taxon>
        <taxon>Corynebacteriaceae</taxon>
        <taxon>Corynebacterium</taxon>
    </lineage>
</organism>
<dbReference type="EC" id="2.7.1.11" evidence="9"/>
<evidence type="ECO:0000313" key="8">
    <source>
        <dbReference type="EMBL" id="AKE41396.1"/>
    </source>
</evidence>
<dbReference type="Gene3D" id="3.40.1190.20">
    <property type="match status" value="1"/>
</dbReference>
<evidence type="ECO:0000259" key="7">
    <source>
        <dbReference type="Pfam" id="PF00294"/>
    </source>
</evidence>
<dbReference type="GO" id="GO:0005829">
    <property type="term" value="C:cytosol"/>
    <property type="evidence" value="ECO:0007669"/>
    <property type="project" value="TreeGrafter"/>
</dbReference>
<dbReference type="InterPro" id="IPR029056">
    <property type="entry name" value="Ribokinase-like"/>
</dbReference>
<keyword evidence="3" id="KW-0547">Nucleotide-binding</keyword>
<evidence type="ECO:0000256" key="1">
    <source>
        <dbReference type="ARBA" id="ARBA00010688"/>
    </source>
</evidence>
<dbReference type="EC" id="2.7.1.56" evidence="8 9"/>
<dbReference type="Pfam" id="PF00294">
    <property type="entry name" value="PfkB"/>
    <property type="match status" value="1"/>
</dbReference>
<dbReference type="KEGG" id="cku:UL82_06150"/>
<dbReference type="InterPro" id="IPR017583">
    <property type="entry name" value="Tagatose/fructose_Pkinase"/>
</dbReference>
<dbReference type="PROSITE" id="PS00584">
    <property type="entry name" value="PFKB_KINASES_2"/>
    <property type="match status" value="1"/>
</dbReference>
<dbReference type="SUPFAM" id="SSF53613">
    <property type="entry name" value="Ribokinase-like"/>
    <property type="match status" value="1"/>
</dbReference>
<dbReference type="GO" id="GO:0003872">
    <property type="term" value="F:6-phosphofructokinase activity"/>
    <property type="evidence" value="ECO:0007669"/>
    <property type="project" value="UniProtKB-EC"/>
</dbReference>
<dbReference type="AlphaFoldDB" id="A0A0F6TDM5"/>
<dbReference type="EMBL" id="CP011312">
    <property type="protein sequence ID" value="AKE41396.1"/>
    <property type="molecule type" value="Genomic_DNA"/>
</dbReference>
<dbReference type="InterPro" id="IPR011611">
    <property type="entry name" value="PfkB_dom"/>
</dbReference>
<evidence type="ECO:0000256" key="6">
    <source>
        <dbReference type="PIRNR" id="PIRNR000535"/>
    </source>
</evidence>
<gene>
    <name evidence="9" type="primary">PfkB</name>
    <name evidence="9" type="ORF">NCTC949_01795</name>
    <name evidence="8" type="ORF">UL82_06150</name>
</gene>
<proteinExistence type="inferred from homology"/>
<dbReference type="PANTHER" id="PTHR46566:SF2">
    <property type="entry name" value="ATP-DEPENDENT 6-PHOSPHOFRUCTOKINASE ISOZYME 2"/>
    <property type="match status" value="1"/>
</dbReference>
<feature type="domain" description="Carbohydrate kinase PfkB" evidence="7">
    <location>
        <begin position="19"/>
        <end position="308"/>
    </location>
</feature>
<keyword evidence="5" id="KW-0067">ATP-binding</keyword>
<dbReference type="RefSeq" id="WP_046439664.1">
    <property type="nucleotide sequence ID" value="NZ_CP011312.1"/>
</dbReference>
<keyword evidence="4 8" id="KW-0418">Kinase</keyword>
<evidence type="ECO:0000256" key="2">
    <source>
        <dbReference type="ARBA" id="ARBA00022679"/>
    </source>
</evidence>
<evidence type="ECO:0000313" key="9">
    <source>
        <dbReference type="EMBL" id="VEH08673.1"/>
    </source>
</evidence>
<evidence type="ECO:0000313" key="11">
    <source>
        <dbReference type="Proteomes" id="UP000271380"/>
    </source>
</evidence>
<reference evidence="8 10" key="1">
    <citation type="journal article" date="2015" name="Genome Announc.">
        <title>Complete Genome Sequence of Corynebacterium kutscheri DSM 20755, a Corynebacterial Type Strain with Remarkably Low G+C Content of Chromosomal DNA.</title>
        <authorList>
            <person name="Ruckert C."/>
            <person name="Albersmeier A."/>
            <person name="Winkler A."/>
            <person name="Tauch A."/>
        </authorList>
    </citation>
    <scope>NUCLEOTIDE SEQUENCE [LARGE SCALE GENOMIC DNA]</scope>
    <source>
        <strain evidence="8 10">DSM 20755</strain>
    </source>
</reference>
<dbReference type="Proteomes" id="UP000033457">
    <property type="component" value="Chromosome"/>
</dbReference>
<evidence type="ECO:0000256" key="4">
    <source>
        <dbReference type="ARBA" id="ARBA00022777"/>
    </source>
</evidence>
<accession>A0A0F6TDM5</accession>
<dbReference type="InterPro" id="IPR002173">
    <property type="entry name" value="Carboh/pur_kinase_PfkB_CS"/>
</dbReference>
<dbReference type="HOGENOM" id="CLU_050013_0_0_11"/>
<reference evidence="9 11" key="2">
    <citation type="submission" date="2018-12" db="EMBL/GenBank/DDBJ databases">
        <authorList>
            <consortium name="Pathogen Informatics"/>
        </authorList>
    </citation>
    <scope>NUCLEOTIDE SEQUENCE [LARGE SCALE GENOMIC DNA]</scope>
    <source>
        <strain evidence="9 11">NCTC949</strain>
    </source>
</reference>
<dbReference type="GO" id="GO:0005524">
    <property type="term" value="F:ATP binding"/>
    <property type="evidence" value="ECO:0007669"/>
    <property type="project" value="UniProtKB-KW"/>
</dbReference>
<evidence type="ECO:0000256" key="5">
    <source>
        <dbReference type="ARBA" id="ARBA00022840"/>
    </source>
</evidence>
<name>A0A0F6TDM5_9CORY</name>
<dbReference type="NCBIfam" id="TIGR03168">
    <property type="entry name" value="1-PFK"/>
    <property type="match status" value="1"/>
</dbReference>
<keyword evidence="2 6" id="KW-0808">Transferase</keyword>
<comment type="similarity">
    <text evidence="1">Belongs to the carbohydrate kinase PfkB family.</text>
</comment>
<dbReference type="CDD" id="cd01164">
    <property type="entry name" value="FruK_PfkB_like"/>
    <property type="match status" value="1"/>
</dbReference>
<dbReference type="Proteomes" id="UP000271380">
    <property type="component" value="Chromosome"/>
</dbReference>